<dbReference type="SMART" id="SM00336">
    <property type="entry name" value="BBOX"/>
    <property type="match status" value="2"/>
</dbReference>
<dbReference type="SUPFAM" id="SSF101898">
    <property type="entry name" value="NHL repeat"/>
    <property type="match status" value="1"/>
</dbReference>
<dbReference type="SMART" id="SM00502">
    <property type="entry name" value="BBC"/>
    <property type="match status" value="1"/>
</dbReference>
<dbReference type="PROSITE" id="PS00518">
    <property type="entry name" value="ZF_RING_1"/>
    <property type="match status" value="1"/>
</dbReference>
<dbReference type="Gene3D" id="2.120.10.30">
    <property type="entry name" value="TolB, C-terminal domain"/>
    <property type="match status" value="1"/>
</dbReference>
<dbReference type="Gene3D" id="3.30.160.60">
    <property type="entry name" value="Classic Zinc Finger"/>
    <property type="match status" value="1"/>
</dbReference>
<dbReference type="SUPFAM" id="SSF57845">
    <property type="entry name" value="B-box zinc-binding domain"/>
    <property type="match status" value="1"/>
</dbReference>
<dbReference type="CDD" id="cd19756">
    <property type="entry name" value="Bbox2"/>
    <property type="match status" value="1"/>
</dbReference>
<dbReference type="PROSITE" id="PS51125">
    <property type="entry name" value="NHL"/>
    <property type="match status" value="1"/>
</dbReference>
<evidence type="ECO:0000313" key="10">
    <source>
        <dbReference type="WBParaSite" id="ACRNAN_scaffold540.g16855.t1"/>
    </source>
</evidence>
<evidence type="ECO:0000256" key="3">
    <source>
        <dbReference type="ARBA" id="ARBA00022771"/>
    </source>
</evidence>
<evidence type="ECO:0000256" key="2">
    <source>
        <dbReference type="ARBA" id="ARBA00022737"/>
    </source>
</evidence>
<dbReference type="InterPro" id="IPR047153">
    <property type="entry name" value="TRIM45/56/19-like"/>
</dbReference>
<evidence type="ECO:0000256" key="1">
    <source>
        <dbReference type="ARBA" id="ARBA00022723"/>
    </source>
</evidence>
<keyword evidence="3 5" id="KW-0863">Zinc-finger</keyword>
<keyword evidence="4" id="KW-0862">Zinc</keyword>
<proteinExistence type="predicted"/>
<dbReference type="InterPro" id="IPR017907">
    <property type="entry name" value="Znf_RING_CS"/>
</dbReference>
<feature type="repeat" description="NHL" evidence="6">
    <location>
        <begin position="696"/>
        <end position="739"/>
    </location>
</feature>
<dbReference type="PANTHER" id="PTHR25462:SF296">
    <property type="entry name" value="MEIOTIC P26, ISOFORM F"/>
    <property type="match status" value="1"/>
</dbReference>
<dbReference type="GO" id="GO:0061630">
    <property type="term" value="F:ubiquitin protein ligase activity"/>
    <property type="evidence" value="ECO:0007669"/>
    <property type="project" value="TreeGrafter"/>
</dbReference>
<dbReference type="Pfam" id="PF00643">
    <property type="entry name" value="zf-B_box"/>
    <property type="match status" value="2"/>
</dbReference>
<dbReference type="PROSITE" id="PS50089">
    <property type="entry name" value="ZF_RING_2"/>
    <property type="match status" value="1"/>
</dbReference>
<keyword evidence="2" id="KW-0677">Repeat</keyword>
<dbReference type="Proteomes" id="UP000887540">
    <property type="component" value="Unplaced"/>
</dbReference>
<dbReference type="AlphaFoldDB" id="A0A914E362"/>
<evidence type="ECO:0000256" key="6">
    <source>
        <dbReference type="PROSITE-ProRule" id="PRU00504"/>
    </source>
</evidence>
<dbReference type="SUPFAM" id="SSF57850">
    <property type="entry name" value="RING/U-box"/>
    <property type="match status" value="1"/>
</dbReference>
<dbReference type="InterPro" id="IPR013083">
    <property type="entry name" value="Znf_RING/FYVE/PHD"/>
</dbReference>
<dbReference type="Pfam" id="PF01436">
    <property type="entry name" value="NHL"/>
    <property type="match status" value="1"/>
</dbReference>
<dbReference type="GO" id="GO:0005654">
    <property type="term" value="C:nucleoplasm"/>
    <property type="evidence" value="ECO:0007669"/>
    <property type="project" value="TreeGrafter"/>
</dbReference>
<evidence type="ECO:0000256" key="4">
    <source>
        <dbReference type="ARBA" id="ARBA00022833"/>
    </source>
</evidence>
<dbReference type="Pfam" id="PF00097">
    <property type="entry name" value="zf-C3HC4"/>
    <property type="match status" value="1"/>
</dbReference>
<dbReference type="WBParaSite" id="ACRNAN_scaffold540.g16855.t1">
    <property type="protein sequence ID" value="ACRNAN_scaffold540.g16855.t1"/>
    <property type="gene ID" value="ACRNAN_scaffold540.g16855"/>
</dbReference>
<accession>A0A914E362</accession>
<keyword evidence="1" id="KW-0479">Metal-binding</keyword>
<keyword evidence="9" id="KW-1185">Reference proteome</keyword>
<name>A0A914E362_9BILA</name>
<dbReference type="SMART" id="SM00184">
    <property type="entry name" value="RING"/>
    <property type="match status" value="1"/>
</dbReference>
<feature type="domain" description="B box-type" evidence="8">
    <location>
        <begin position="241"/>
        <end position="280"/>
    </location>
</feature>
<dbReference type="InterPro" id="IPR011042">
    <property type="entry name" value="6-blade_b-propeller_TolB-like"/>
</dbReference>
<dbReference type="InterPro" id="IPR000315">
    <property type="entry name" value="Znf_B-box"/>
</dbReference>
<dbReference type="Gene3D" id="4.10.830.40">
    <property type="match status" value="1"/>
</dbReference>
<feature type="domain" description="B box-type" evidence="8">
    <location>
        <begin position="177"/>
        <end position="224"/>
    </location>
</feature>
<reference evidence="10" key="1">
    <citation type="submission" date="2022-11" db="UniProtKB">
        <authorList>
            <consortium name="WormBaseParasite"/>
        </authorList>
    </citation>
    <scope>IDENTIFICATION</scope>
</reference>
<dbReference type="InterPro" id="IPR003649">
    <property type="entry name" value="Bbox_C"/>
</dbReference>
<evidence type="ECO:0000256" key="5">
    <source>
        <dbReference type="PROSITE-ProRule" id="PRU00024"/>
    </source>
</evidence>
<dbReference type="Gene3D" id="3.30.40.10">
    <property type="entry name" value="Zinc/RING finger domain, C3HC4 (zinc finger)"/>
    <property type="match status" value="1"/>
</dbReference>
<dbReference type="InterPro" id="IPR018957">
    <property type="entry name" value="Znf_C3HC4_RING-type"/>
</dbReference>
<evidence type="ECO:0000313" key="9">
    <source>
        <dbReference type="Proteomes" id="UP000887540"/>
    </source>
</evidence>
<sequence>MSDSGITDDDCFKSDVMNNLTKKSATQSPSIDSPPSICKGSNGDLVKRGIHSDTIGSGSSSPLLDMTPLPAEDLSICPYCNKNYRKPRVLDCLHSLCEDCIIAQLDGRVDNKKDSLISTTDFELEQSNNQIRPTPPGVIRCPICYQESHVGNDVRFVNFMLLDFIRLRDADPNTSDNGDRICRACKGEQPAVANCRHCCSDICKNCVQAHRDMKMFDGHKVVLFTEVDTEPQTNGISSTPLDVALCIHHQFQYEYICTSCDELICQQCYLEHKTHNCSPLNDEVFQYYSSKLKALTEQVENKGTQTTEARSLIPERLTDLHSAHERCKAKIESAFEFYAKILEETKQKVFTDLEHKKDEQEDHFNNLYQQIDLQTSRLQDALAFTNRLLEKGTVVELCASRKKVWQQLQNLIHGMPEVNAEIDLDFDIPKEQDFRAKFEQIVGNVECRVISVPNKDEKILSSLNTAQNGSGDPVYSIARVPSSARGWDSNELTNSLSSLQFNNTESARPPGAIGMERRQTRGSVASNLGTMMDPIFNSQPLVPSPPNPIVANNDIYGLNRLNETSVNVLNNVPNRMNSNFNPLTPSAVNFGKNQAIDPFVQNKSWTNFNPPNTTPQFDMDIMARQRSIDPRFAGQPDFGLPNFDIFSSNRSSQCTTPSFDSMPFANPNMMVDNKNMGFMGPLGMGRMPNTIEMSLHTTFGSSTGGIDMLSTPQGICLGLDDEIVVADTNNHRCVVFNTGGKLLRQFGCGPGTEDGSLYYPRKLVSIISGRDCRFIVLDRGNTTGSPNRFQMYNANGEFLSRLHPIPSTPSDQINTFTWHKDTAHLVTVDCKSNVVVFDVSESPIIKPIAIFSVSTHVQEASDVAIYKNHYFITDYKTHSIVVYNIEGKFVHKFGNINITPFPIGIDISKSGDILVGDSHGNHYHIVVFNSNGKPQQDYKCMSLKVSRCTGLKITTEGYIVTMSRQTNTVLVYFVDFIV</sequence>
<evidence type="ECO:0000259" key="7">
    <source>
        <dbReference type="PROSITE" id="PS50089"/>
    </source>
</evidence>
<evidence type="ECO:0000259" key="8">
    <source>
        <dbReference type="PROSITE" id="PS50119"/>
    </source>
</evidence>
<organism evidence="9 10">
    <name type="scientific">Acrobeloides nanus</name>
    <dbReference type="NCBI Taxonomy" id="290746"/>
    <lineage>
        <taxon>Eukaryota</taxon>
        <taxon>Metazoa</taxon>
        <taxon>Ecdysozoa</taxon>
        <taxon>Nematoda</taxon>
        <taxon>Chromadorea</taxon>
        <taxon>Rhabditida</taxon>
        <taxon>Tylenchina</taxon>
        <taxon>Cephalobomorpha</taxon>
        <taxon>Cephaloboidea</taxon>
        <taxon>Cephalobidae</taxon>
        <taxon>Acrobeloides</taxon>
    </lineage>
</organism>
<dbReference type="PROSITE" id="PS50119">
    <property type="entry name" value="ZF_BBOX"/>
    <property type="match status" value="2"/>
</dbReference>
<protein>
    <submittedName>
        <fullName evidence="10">RING-type E3 ubiquitin transferase</fullName>
    </submittedName>
</protein>
<dbReference type="GO" id="GO:0008270">
    <property type="term" value="F:zinc ion binding"/>
    <property type="evidence" value="ECO:0007669"/>
    <property type="project" value="UniProtKB-KW"/>
</dbReference>
<dbReference type="PANTHER" id="PTHR25462">
    <property type="entry name" value="BONUS, ISOFORM C-RELATED"/>
    <property type="match status" value="1"/>
</dbReference>
<dbReference type="InterPro" id="IPR001841">
    <property type="entry name" value="Znf_RING"/>
</dbReference>
<feature type="domain" description="RING-type" evidence="7">
    <location>
        <begin position="77"/>
        <end position="144"/>
    </location>
</feature>
<dbReference type="InterPro" id="IPR001258">
    <property type="entry name" value="NHL_repeat"/>
</dbReference>